<keyword evidence="3" id="KW-0547">Nucleotide-binding</keyword>
<keyword evidence="4" id="KW-1185">Reference proteome</keyword>
<reference evidence="4" key="1">
    <citation type="journal article" date="2019" name="Int. J. Syst. Evol. Microbiol.">
        <title>The Global Catalogue of Microorganisms (GCM) 10K type strain sequencing project: providing services to taxonomists for standard genome sequencing and annotation.</title>
        <authorList>
            <consortium name="The Broad Institute Genomics Platform"/>
            <consortium name="The Broad Institute Genome Sequencing Center for Infectious Disease"/>
            <person name="Wu L."/>
            <person name="Ma J."/>
        </authorList>
    </citation>
    <scope>NUCLEOTIDE SEQUENCE [LARGE SCALE GENOMIC DNA]</scope>
    <source>
        <strain evidence="4">JCM 11896</strain>
    </source>
</reference>
<organism evidence="3 4">
    <name type="scientific">Pseudonocardia kongjuensis</name>
    <dbReference type="NCBI Taxonomy" id="102227"/>
    <lineage>
        <taxon>Bacteria</taxon>
        <taxon>Bacillati</taxon>
        <taxon>Actinomycetota</taxon>
        <taxon>Actinomycetes</taxon>
        <taxon>Pseudonocardiales</taxon>
        <taxon>Pseudonocardiaceae</taxon>
        <taxon>Pseudonocardia</taxon>
    </lineage>
</organism>
<evidence type="ECO:0000313" key="4">
    <source>
        <dbReference type="Proteomes" id="UP001501414"/>
    </source>
</evidence>
<protein>
    <submittedName>
        <fullName evidence="3">ATP-binding protein</fullName>
    </submittedName>
</protein>
<dbReference type="SUPFAM" id="SSF55874">
    <property type="entry name" value="ATPase domain of HSP90 chaperone/DNA topoisomerase II/histidine kinase"/>
    <property type="match status" value="1"/>
</dbReference>
<evidence type="ECO:0000256" key="1">
    <source>
        <dbReference type="ARBA" id="ARBA00022527"/>
    </source>
</evidence>
<sequence length="143" mass="15174">MAAHLVLELTAEPRAASRARREVGRWLASLCGAEHACETASDLVLAVNEAVSNSVEHAYGDDPLGADGTVTLRAEVQRPGPRVRVQVSDHGCWRDPPEDNGHRGRGLLMITACAEDVSVRPGADGTTVTLHRTLGRCPGVCTT</sequence>
<dbReference type="Pfam" id="PF13581">
    <property type="entry name" value="HATPase_c_2"/>
    <property type="match status" value="1"/>
</dbReference>
<proteinExistence type="predicted"/>
<dbReference type="CDD" id="cd16936">
    <property type="entry name" value="HATPase_RsbW-like"/>
    <property type="match status" value="1"/>
</dbReference>
<accession>A0ABP4IGB9</accession>
<evidence type="ECO:0000313" key="3">
    <source>
        <dbReference type="EMBL" id="GAA1389793.1"/>
    </source>
</evidence>
<comment type="caution">
    <text evidence="3">The sequence shown here is derived from an EMBL/GenBank/DDBJ whole genome shotgun (WGS) entry which is preliminary data.</text>
</comment>
<dbReference type="EMBL" id="BAAAJK010000010">
    <property type="protein sequence ID" value="GAA1389793.1"/>
    <property type="molecule type" value="Genomic_DNA"/>
</dbReference>
<dbReference type="InterPro" id="IPR003594">
    <property type="entry name" value="HATPase_dom"/>
</dbReference>
<dbReference type="GO" id="GO:0005524">
    <property type="term" value="F:ATP binding"/>
    <property type="evidence" value="ECO:0007669"/>
    <property type="project" value="UniProtKB-KW"/>
</dbReference>
<name>A0ABP4IGB9_9PSEU</name>
<dbReference type="Gene3D" id="3.30.565.10">
    <property type="entry name" value="Histidine kinase-like ATPase, C-terminal domain"/>
    <property type="match status" value="1"/>
</dbReference>
<dbReference type="Proteomes" id="UP001501414">
    <property type="component" value="Unassembled WGS sequence"/>
</dbReference>
<dbReference type="PANTHER" id="PTHR35526:SF3">
    <property type="entry name" value="ANTI-SIGMA-F FACTOR RSBW"/>
    <property type="match status" value="1"/>
</dbReference>
<evidence type="ECO:0000259" key="2">
    <source>
        <dbReference type="Pfam" id="PF13581"/>
    </source>
</evidence>
<dbReference type="PANTHER" id="PTHR35526">
    <property type="entry name" value="ANTI-SIGMA-F FACTOR RSBW-RELATED"/>
    <property type="match status" value="1"/>
</dbReference>
<keyword evidence="3" id="KW-0067">ATP-binding</keyword>
<keyword evidence="1" id="KW-0808">Transferase</keyword>
<keyword evidence="1" id="KW-0418">Kinase</keyword>
<dbReference type="RefSeq" id="WP_344022584.1">
    <property type="nucleotide sequence ID" value="NZ_BAAAJK010000010.1"/>
</dbReference>
<dbReference type="InterPro" id="IPR050267">
    <property type="entry name" value="Anti-sigma-factor_SerPK"/>
</dbReference>
<gene>
    <name evidence="3" type="ORF">GCM10009613_29370</name>
</gene>
<keyword evidence="1" id="KW-0723">Serine/threonine-protein kinase</keyword>
<feature type="domain" description="Histidine kinase/HSP90-like ATPase" evidence="2">
    <location>
        <begin position="10"/>
        <end position="130"/>
    </location>
</feature>
<dbReference type="InterPro" id="IPR036890">
    <property type="entry name" value="HATPase_C_sf"/>
</dbReference>